<keyword evidence="3 9" id="KW-0812">Transmembrane</keyword>
<dbReference type="Proteomes" id="UP000017836">
    <property type="component" value="Unassembled WGS sequence"/>
</dbReference>
<dbReference type="eggNOG" id="KOG2722">
    <property type="taxonomic scope" value="Eukaryota"/>
</dbReference>
<evidence type="ECO:0000256" key="8">
    <source>
        <dbReference type="ARBA" id="ARBA00025752"/>
    </source>
</evidence>
<dbReference type="HOGENOM" id="CLU_044945_2_1_1"/>
<dbReference type="AlphaFoldDB" id="W1PTY1"/>
<evidence type="ECO:0000256" key="6">
    <source>
        <dbReference type="ARBA" id="ARBA00023294"/>
    </source>
</evidence>
<dbReference type="GO" id="GO:0009734">
    <property type="term" value="P:auxin-activated signaling pathway"/>
    <property type="evidence" value="ECO:0007669"/>
    <property type="project" value="UniProtKB-KW"/>
</dbReference>
<feature type="transmembrane region" description="Helical" evidence="9">
    <location>
        <begin position="72"/>
        <end position="94"/>
    </location>
</feature>
<keyword evidence="6" id="KW-0927">Auxin signaling pathway</keyword>
<name>W1PTY1_AMBTC</name>
<evidence type="ECO:0000256" key="9">
    <source>
        <dbReference type="SAM" id="Phobius"/>
    </source>
</evidence>
<comment type="subcellular location">
    <subcellularLocation>
        <location evidence="1">Endoplasmic reticulum membrane</location>
        <topology evidence="1">Multi-pass membrane protein</topology>
    </subcellularLocation>
</comment>
<accession>W1PTY1</accession>
<dbReference type="InterPro" id="IPR045033">
    <property type="entry name" value="PILS1/3/4/5/7"/>
</dbReference>
<dbReference type="GO" id="GO:0080162">
    <property type="term" value="P:endoplasmic reticulum to cytosol auxin transport"/>
    <property type="evidence" value="ECO:0007669"/>
    <property type="project" value="InterPro"/>
</dbReference>
<dbReference type="OMA" id="HNENQIT"/>
<keyword evidence="11" id="KW-1185">Reference proteome</keyword>
<evidence type="ECO:0000256" key="5">
    <source>
        <dbReference type="ARBA" id="ARBA00023136"/>
    </source>
</evidence>
<dbReference type="PANTHER" id="PTHR31651:SF33">
    <property type="entry name" value="PROTEIN PIN-LIKES 1"/>
    <property type="match status" value="1"/>
</dbReference>
<evidence type="ECO:0000256" key="2">
    <source>
        <dbReference type="ARBA" id="ARBA00022448"/>
    </source>
</evidence>
<evidence type="ECO:0000313" key="10">
    <source>
        <dbReference type="EMBL" id="ERN11518.1"/>
    </source>
</evidence>
<evidence type="ECO:0000256" key="1">
    <source>
        <dbReference type="ARBA" id="ARBA00004477"/>
    </source>
</evidence>
<dbReference type="Pfam" id="PF03547">
    <property type="entry name" value="Mem_trans"/>
    <property type="match status" value="1"/>
</dbReference>
<evidence type="ECO:0000256" key="4">
    <source>
        <dbReference type="ARBA" id="ARBA00022989"/>
    </source>
</evidence>
<evidence type="ECO:0000256" key="7">
    <source>
        <dbReference type="ARBA" id="ARBA00025100"/>
    </source>
</evidence>
<dbReference type="EMBL" id="KI392687">
    <property type="protein sequence ID" value="ERN11518.1"/>
    <property type="molecule type" value="Genomic_DNA"/>
</dbReference>
<keyword evidence="4 9" id="KW-1133">Transmembrane helix</keyword>
<sequence length="285" mass="31187">MELLELLLVAAKPVVKVLIITALGSFLALGRVDILGPEAKEHLNRVVFFVFTPALVYSKLSKTITWNSLMLLWFMPINILLTFIVGSALGCVLIKITKPPPHLRGLIISTCSAGNLGNLLLIIVPALCQEQGSPFGDADTCDSYGNAYAALSMAIGAIFIWSYTYNILRMYANGSTNETEGQNGAAESTYTCSFPEEPSNLPENGHAVGESSCQRLLSSVHNENQITISLIRSTETPHKQKGHNHSSILMAVGQMRKPSEKEILLRVHPVMLHHLVVNQMDYDLS</sequence>
<organism evidence="10 11">
    <name type="scientific">Amborella trichopoda</name>
    <dbReference type="NCBI Taxonomy" id="13333"/>
    <lineage>
        <taxon>Eukaryota</taxon>
        <taxon>Viridiplantae</taxon>
        <taxon>Streptophyta</taxon>
        <taxon>Embryophyta</taxon>
        <taxon>Tracheophyta</taxon>
        <taxon>Spermatophyta</taxon>
        <taxon>Magnoliopsida</taxon>
        <taxon>Amborellales</taxon>
        <taxon>Amborellaceae</taxon>
        <taxon>Amborella</taxon>
    </lineage>
</organism>
<dbReference type="PANTHER" id="PTHR31651">
    <property type="match status" value="1"/>
</dbReference>
<dbReference type="STRING" id="13333.W1PTY1"/>
<dbReference type="GO" id="GO:0016020">
    <property type="term" value="C:membrane"/>
    <property type="evidence" value="ECO:0000318"/>
    <property type="project" value="GO_Central"/>
</dbReference>
<dbReference type="GO" id="GO:0022857">
    <property type="term" value="F:transmembrane transporter activity"/>
    <property type="evidence" value="ECO:0000318"/>
    <property type="project" value="GO_Central"/>
</dbReference>
<gene>
    <name evidence="10" type="ORF">AMTR_s00022p00124760</name>
</gene>
<proteinExistence type="inferred from homology"/>
<evidence type="ECO:0000313" key="11">
    <source>
        <dbReference type="Proteomes" id="UP000017836"/>
    </source>
</evidence>
<comment type="similarity">
    <text evidence="8">Belongs to the auxin efflux carrier (TC 2.A.69.2) family.</text>
</comment>
<keyword evidence="2" id="KW-0813">Transport</keyword>
<evidence type="ECO:0000256" key="3">
    <source>
        <dbReference type="ARBA" id="ARBA00022692"/>
    </source>
</evidence>
<feature type="transmembrane region" description="Helical" evidence="9">
    <location>
        <begin position="147"/>
        <end position="168"/>
    </location>
</feature>
<protein>
    <submittedName>
        <fullName evidence="10">Uncharacterized protein</fullName>
    </submittedName>
</protein>
<comment type="function">
    <text evidence="7">Involved in cellular auxin homeostasis by regulating auxin metabolism. Regulates intracellular auxin accumulation at the endoplasmic reticulum and thus auxin availability for nuclear auxin signaling.</text>
</comment>
<dbReference type="Gramene" id="ERN11518">
    <property type="protein sequence ID" value="ERN11518"/>
    <property type="gene ID" value="AMTR_s00022p00124760"/>
</dbReference>
<dbReference type="GO" id="GO:0005789">
    <property type="term" value="C:endoplasmic reticulum membrane"/>
    <property type="evidence" value="ECO:0007669"/>
    <property type="project" value="UniProtKB-SubCell"/>
</dbReference>
<feature type="transmembrane region" description="Helical" evidence="9">
    <location>
        <begin position="106"/>
        <end position="127"/>
    </location>
</feature>
<keyword evidence="5 9" id="KW-0472">Membrane</keyword>
<dbReference type="InterPro" id="IPR004776">
    <property type="entry name" value="Mem_transp_PIN-like"/>
</dbReference>
<reference evidence="11" key="1">
    <citation type="journal article" date="2013" name="Science">
        <title>The Amborella genome and the evolution of flowering plants.</title>
        <authorList>
            <consortium name="Amborella Genome Project"/>
        </authorList>
    </citation>
    <scope>NUCLEOTIDE SEQUENCE [LARGE SCALE GENOMIC DNA]</scope>
</reference>
<feature type="transmembrane region" description="Helical" evidence="9">
    <location>
        <begin position="6"/>
        <end position="30"/>
    </location>
</feature>